<dbReference type="RefSeq" id="WP_217794325.1">
    <property type="nucleotide sequence ID" value="NZ_JAHSPG010000016.1"/>
</dbReference>
<protein>
    <submittedName>
        <fullName evidence="2">AraC family transcriptional regulator</fullName>
    </submittedName>
</protein>
<dbReference type="Proteomes" id="UP000812270">
    <property type="component" value="Unassembled WGS sequence"/>
</dbReference>
<dbReference type="Pfam" id="PF12833">
    <property type="entry name" value="HTH_18"/>
    <property type="match status" value="1"/>
</dbReference>
<dbReference type="EMBL" id="JAHSPG010000016">
    <property type="protein sequence ID" value="MBV4360075.1"/>
    <property type="molecule type" value="Genomic_DNA"/>
</dbReference>
<gene>
    <name evidence="2" type="ORF">KTO63_23110</name>
</gene>
<evidence type="ECO:0000313" key="3">
    <source>
        <dbReference type="Proteomes" id="UP000812270"/>
    </source>
</evidence>
<dbReference type="PANTHER" id="PTHR47893:SF1">
    <property type="entry name" value="REGULATORY PROTEIN PCHR"/>
    <property type="match status" value="1"/>
</dbReference>
<dbReference type="AlphaFoldDB" id="A0A9E2W4R4"/>
<dbReference type="InterPro" id="IPR018060">
    <property type="entry name" value="HTH_AraC"/>
</dbReference>
<evidence type="ECO:0000313" key="2">
    <source>
        <dbReference type="EMBL" id="MBV4360075.1"/>
    </source>
</evidence>
<proteinExistence type="predicted"/>
<dbReference type="PANTHER" id="PTHR47893">
    <property type="entry name" value="REGULATORY PROTEIN PCHR"/>
    <property type="match status" value="1"/>
</dbReference>
<dbReference type="GO" id="GO:0003700">
    <property type="term" value="F:DNA-binding transcription factor activity"/>
    <property type="evidence" value="ECO:0007669"/>
    <property type="project" value="InterPro"/>
</dbReference>
<feature type="domain" description="HTH araC/xylS-type" evidence="1">
    <location>
        <begin position="236"/>
        <end position="334"/>
    </location>
</feature>
<name>A0A9E2W4R4_9BACT</name>
<dbReference type="GO" id="GO:0043565">
    <property type="term" value="F:sequence-specific DNA binding"/>
    <property type="evidence" value="ECO:0007669"/>
    <property type="project" value="InterPro"/>
</dbReference>
<accession>A0A9E2W4R4</accession>
<dbReference type="SMART" id="SM00342">
    <property type="entry name" value="HTH_ARAC"/>
    <property type="match status" value="1"/>
</dbReference>
<comment type="caution">
    <text evidence="2">The sequence shown here is derived from an EMBL/GenBank/DDBJ whole genome shotgun (WGS) entry which is preliminary data.</text>
</comment>
<dbReference type="InterPro" id="IPR053142">
    <property type="entry name" value="PchR_regulatory_protein"/>
</dbReference>
<organism evidence="2 3">
    <name type="scientific">Pinibacter aurantiacus</name>
    <dbReference type="NCBI Taxonomy" id="2851599"/>
    <lineage>
        <taxon>Bacteria</taxon>
        <taxon>Pseudomonadati</taxon>
        <taxon>Bacteroidota</taxon>
        <taxon>Chitinophagia</taxon>
        <taxon>Chitinophagales</taxon>
        <taxon>Chitinophagaceae</taxon>
        <taxon>Pinibacter</taxon>
    </lineage>
</organism>
<dbReference type="PROSITE" id="PS01124">
    <property type="entry name" value="HTH_ARAC_FAMILY_2"/>
    <property type="match status" value="1"/>
</dbReference>
<sequence length="342" mass="38732">MKEIIADWGVDRPHFNKFYYTMLNALGDGVVLNNDSIQIDNQLAKGNVDFFPFGNGIALVRISILFAEAINFKRLLEAGPEYYACLFSLKEGVDMHVFDGEADQQEMNGLGLSGKHSVLYFSSDVQSLFRVTPDEETKIVILVFTSGALHEIFPYSINGEFSAFRVGQSVKGYSNKTAEMIEKVTDIFEHASVERIQSLYLLGAVYQLLAVLLLQIEADRELLKQSTGVVEVARMIQIRNLLIADFSSDCPLLEEMAKKAQMSATKFKTLFKKLFKLPYYQYYQRYRLEGARQAIILGKSVSDTAYEFSFNSISNFSVAFKKMFKISPSELVQAVILLLYFE</sequence>
<evidence type="ECO:0000259" key="1">
    <source>
        <dbReference type="PROSITE" id="PS01124"/>
    </source>
</evidence>
<reference evidence="2" key="1">
    <citation type="submission" date="2021-06" db="EMBL/GenBank/DDBJ databases">
        <authorList>
            <person name="Huq M.A."/>
        </authorList>
    </citation>
    <scope>NUCLEOTIDE SEQUENCE</scope>
    <source>
        <strain evidence="2">MAH-26</strain>
    </source>
</reference>
<keyword evidence="3" id="KW-1185">Reference proteome</keyword>